<dbReference type="InterPro" id="IPR018371">
    <property type="entry name" value="Chitin-binding_1_CS"/>
</dbReference>
<proteinExistence type="predicted"/>
<dbReference type="Pfam" id="PF16116">
    <property type="entry name" value="DUF4832"/>
    <property type="match status" value="1"/>
</dbReference>
<dbReference type="PANTHER" id="PTHR47849">
    <property type="entry name" value="CHITIN-BINDING LECTIN 1"/>
    <property type="match status" value="1"/>
</dbReference>
<feature type="disulfide bond" evidence="3">
    <location>
        <begin position="116"/>
        <end position="130"/>
    </location>
</feature>
<feature type="domain" description="Chitin-binding type-1" evidence="5">
    <location>
        <begin position="433"/>
        <end position="473"/>
    </location>
</feature>
<keyword evidence="4" id="KW-0732">Signal</keyword>
<accession>A0A1Y1VIU8</accession>
<dbReference type="InterPro" id="IPR032267">
    <property type="entry name" value="DUF4832"/>
</dbReference>
<evidence type="ECO:0000313" key="6">
    <source>
        <dbReference type="EMBL" id="ORX56577.1"/>
    </source>
</evidence>
<keyword evidence="1 3" id="KW-0147">Chitin-binding</keyword>
<dbReference type="SMART" id="SM00270">
    <property type="entry name" value="ChtBD1"/>
    <property type="match status" value="13"/>
</dbReference>
<dbReference type="OrthoDB" id="2145150at2759"/>
<gene>
    <name evidence="6" type="ORF">BCR36DRAFT_320070</name>
</gene>
<feature type="domain" description="Chitin-binding type-1" evidence="5">
    <location>
        <begin position="388"/>
        <end position="432"/>
    </location>
</feature>
<evidence type="ECO:0000256" key="3">
    <source>
        <dbReference type="PROSITE-ProRule" id="PRU00261"/>
    </source>
</evidence>
<feature type="disulfide bond" evidence="3">
    <location>
        <begin position="403"/>
        <end position="417"/>
    </location>
</feature>
<comment type="caution">
    <text evidence="3">Lacks conserved residue(s) required for the propagation of feature annotation.</text>
</comment>
<feature type="disulfide bond" evidence="3">
    <location>
        <begin position="526"/>
        <end position="540"/>
    </location>
</feature>
<feature type="disulfide bond" evidence="3">
    <location>
        <begin position="521"/>
        <end position="533"/>
    </location>
</feature>
<feature type="domain" description="Chitin-binding type-1" evidence="5">
    <location>
        <begin position="511"/>
        <end position="555"/>
    </location>
</feature>
<evidence type="ECO:0000259" key="5">
    <source>
        <dbReference type="PROSITE" id="PS50941"/>
    </source>
</evidence>
<dbReference type="SUPFAM" id="SSF57016">
    <property type="entry name" value="Plant lectins/antimicrobial peptides"/>
    <property type="match status" value="3"/>
</dbReference>
<protein>
    <recommendedName>
        <fullName evidence="5">Chitin-binding type-1 domain-containing protein</fullName>
    </recommendedName>
</protein>
<feature type="disulfide bond" evidence="3">
    <location>
        <begin position="444"/>
        <end position="458"/>
    </location>
</feature>
<feature type="disulfide bond" evidence="3">
    <location>
        <begin position="439"/>
        <end position="451"/>
    </location>
</feature>
<evidence type="ECO:0000256" key="2">
    <source>
        <dbReference type="ARBA" id="ARBA00023157"/>
    </source>
</evidence>
<feature type="disulfide bond" evidence="3">
    <location>
        <begin position="398"/>
        <end position="410"/>
    </location>
</feature>
<keyword evidence="7" id="KW-1185">Reference proteome</keyword>
<sequence>MKVTIYICIFILFISITHALKCGEGYGNCPTGQCCSAKGYCGKTTSYCSSAKGCQPEFGTCKCSGDNGICNSNHCCSAKGYCGATAAYCSASNNCQSEFGKCKCGPGYGKCPSGQCCGKDGFCGKTEEYCSTSNGCQSEYGDCRCGSTFGSCGTNQCCSAKGYCGTTAAYCLISNNCQSEFGNCKCGPEYGKCPSGQCCGKDGFCGKTEEYCSTSNGCQSEYGDCRCGSTFGSCGTNQCCSAKGYCGKTTSYCSSAKGCQPEFGTCKCSGDNGICNSNHCCSAKGYCGATAAYCSASNNCQSEFGNCKCGPEYGKCPSGQCCSKDGFCGKTEEYCSTSNGCQSEYGDCRCGSTFGSCGTNQCCSAKGYCGTTAAYCLISNNCQSEFGNCKCGPEYGKCPSGQCCGKDGFCGKTEEYCSTSNGCQSEYGDCRCGSTFGSCGTNQCCSAKGYCGKTTSYCSSAKGCQPEFGTCKCSGDNGICNSNHCCSAKGYCGTTDAYCLISNNCQSEFGNCKCGPGYGKCPSGHCCSKDGFCGKTFSYCALSNNCQLDYGTCIENTKYKPEVMKESFNELQNPYRGCFHGSFTIDLTDSADTDCNFIYTFSMVRKSKTGLQYLGVRLSEYYDSPISTKALEFLDYLLNEYRKRKEEIDPTTQIILRFYYDSGSSKSSSSSSSTSSSVLEERLFVKKELDNGEEYITNKDIEYMKSVLSKSNIMASNNDKNDIKVTNQTSKLSKRENGKFTLVEGSNCYRYSPTDKEPENIDTILTHIDQLSSIVNKYKDVIYIYQGVFVGRWGEMHSTKHATSLISNTKIMEAINEKFDNSIFLAVRTPCHHRAITNEIKKKSSKEYEELIKRLSLYNDGLFYSETDTGTYSKVAVTCFNDDTEKLYVKMPRKDEVDFQKELCLRVPNGGEVLSNIKNDEYEEIYELSDIKKVIASPDNYNNFYVCENHSENIHLSYYNDEYDRLIFNRWNITFSKQIYQPNWNKVTAEEYMNYHLGYRYVLRDSFFENNTINISLENIGFAPAYKYFQSELLFKSTVTNDVFIIDIDTDNRDWVSNKSIVLSVNLESLFSKFFNETYDVFFNLFDPHLYYNIKFANANNYQEDYGYKIGQLIHENSI</sequence>
<dbReference type="GO" id="GO:0008061">
    <property type="term" value="F:chitin binding"/>
    <property type="evidence" value="ECO:0007669"/>
    <property type="project" value="UniProtKB-UniRule"/>
</dbReference>
<name>A0A1Y1VIU8_9FUNG</name>
<feature type="disulfide bond" evidence="3">
    <location>
        <begin position="34"/>
        <end position="48"/>
    </location>
</feature>
<feature type="disulfide bond" evidence="3">
    <location>
        <begin position="193"/>
        <end position="205"/>
    </location>
</feature>
<reference evidence="6 7" key="1">
    <citation type="submission" date="2016-08" db="EMBL/GenBank/DDBJ databases">
        <title>Genomes of anaerobic fungi encode conserved fungal cellulosomes for biomass hydrolysis.</title>
        <authorList>
            <consortium name="DOE Joint Genome Institute"/>
            <person name="Haitjema C.H."/>
            <person name="Gilmore S.P."/>
            <person name="Henske J.K."/>
            <person name="Solomon K.V."/>
            <person name="De Groot R."/>
            <person name="Kuo A."/>
            <person name="Mondo S.J."/>
            <person name="Salamov A.A."/>
            <person name="Labutti K."/>
            <person name="Zhao Z."/>
            <person name="Chiniquy J."/>
            <person name="Barry K."/>
            <person name="Brewer H.M."/>
            <person name="Purvine S.O."/>
            <person name="Wright A.T."/>
            <person name="Boxma B."/>
            <person name="Van Alen T."/>
            <person name="Hackstein J.H."/>
            <person name="Baker S.E."/>
            <person name="Grigoriev I.V."/>
            <person name="O'Malley M.A."/>
        </authorList>
    </citation>
    <scope>NUCLEOTIDE SEQUENCE [LARGE SCALE GENOMIC DNA]</scope>
    <source>
        <strain evidence="7">finn</strain>
    </source>
</reference>
<evidence type="ECO:0000313" key="7">
    <source>
        <dbReference type="Proteomes" id="UP000193719"/>
    </source>
</evidence>
<dbReference type="PROSITE" id="PS50941">
    <property type="entry name" value="CHIT_BIND_I_2"/>
    <property type="match status" value="8"/>
</dbReference>
<organism evidence="6 7">
    <name type="scientific">Piromyces finnis</name>
    <dbReference type="NCBI Taxonomy" id="1754191"/>
    <lineage>
        <taxon>Eukaryota</taxon>
        <taxon>Fungi</taxon>
        <taxon>Fungi incertae sedis</taxon>
        <taxon>Chytridiomycota</taxon>
        <taxon>Chytridiomycota incertae sedis</taxon>
        <taxon>Neocallimastigomycetes</taxon>
        <taxon>Neocallimastigales</taxon>
        <taxon>Neocallimastigaceae</taxon>
        <taxon>Piromyces</taxon>
    </lineage>
</organism>
<feature type="disulfide bond" evidence="3">
    <location>
        <begin position="239"/>
        <end position="253"/>
    </location>
</feature>
<feature type="disulfide bond" evidence="3">
    <location>
        <begin position="316"/>
        <end position="328"/>
    </location>
</feature>
<dbReference type="Proteomes" id="UP000193719">
    <property type="component" value="Unassembled WGS sequence"/>
</dbReference>
<keyword evidence="2 3" id="KW-1015">Disulfide bond</keyword>
<dbReference type="Pfam" id="PF16173">
    <property type="entry name" value="DUF4874"/>
    <property type="match status" value="1"/>
</dbReference>
<feature type="domain" description="Chitin-binding type-1" evidence="5">
    <location>
        <begin position="228"/>
        <end position="268"/>
    </location>
</feature>
<dbReference type="STRING" id="1754191.A0A1Y1VIU8"/>
<feature type="domain" description="Chitin-binding type-1" evidence="5">
    <location>
        <begin position="101"/>
        <end position="145"/>
    </location>
</feature>
<feature type="domain" description="Chitin-binding type-1" evidence="5">
    <location>
        <begin position="183"/>
        <end position="227"/>
    </location>
</feature>
<dbReference type="InterPro" id="IPR032379">
    <property type="entry name" value="DUF4874"/>
</dbReference>
<comment type="caution">
    <text evidence="6">The sequence shown here is derived from an EMBL/GenBank/DDBJ whole genome shotgun (WGS) entry which is preliminary data.</text>
</comment>
<dbReference type="Gene3D" id="3.30.60.10">
    <property type="entry name" value="Endochitinase-like"/>
    <property type="match status" value="13"/>
</dbReference>
<feature type="disulfide bond" evidence="3">
    <location>
        <begin position="234"/>
        <end position="246"/>
    </location>
</feature>
<dbReference type="InterPro" id="IPR001002">
    <property type="entry name" value="Chitin-bd_1"/>
</dbReference>
<feature type="signal peptide" evidence="4">
    <location>
        <begin position="1"/>
        <end position="19"/>
    </location>
</feature>
<feature type="disulfide bond" evidence="3">
    <location>
        <begin position="111"/>
        <end position="123"/>
    </location>
</feature>
<evidence type="ECO:0000256" key="4">
    <source>
        <dbReference type="SAM" id="SignalP"/>
    </source>
</evidence>
<feature type="domain" description="Chitin-binding type-1" evidence="5">
    <location>
        <begin position="19"/>
        <end position="63"/>
    </location>
</feature>
<feature type="disulfide bond" evidence="3">
    <location>
        <begin position="321"/>
        <end position="335"/>
    </location>
</feature>
<dbReference type="Pfam" id="PF00187">
    <property type="entry name" value="Chitin_bind_1"/>
    <property type="match status" value="1"/>
</dbReference>
<feature type="disulfide bond" evidence="3">
    <location>
        <begin position="198"/>
        <end position="212"/>
    </location>
</feature>
<dbReference type="CDD" id="cd00035">
    <property type="entry name" value="ChtBD1"/>
    <property type="match status" value="4"/>
</dbReference>
<feature type="domain" description="Chitin-binding type-1" evidence="5">
    <location>
        <begin position="306"/>
        <end position="350"/>
    </location>
</feature>
<feature type="chain" id="PRO_5012485843" description="Chitin-binding type-1 domain-containing protein" evidence="4">
    <location>
        <begin position="20"/>
        <end position="1119"/>
    </location>
</feature>
<dbReference type="AlphaFoldDB" id="A0A1Y1VIU8"/>
<reference evidence="6 7" key="2">
    <citation type="submission" date="2016-08" db="EMBL/GenBank/DDBJ databases">
        <title>Pervasive Adenine N6-methylation of Active Genes in Fungi.</title>
        <authorList>
            <consortium name="DOE Joint Genome Institute"/>
            <person name="Mondo S.J."/>
            <person name="Dannebaum R.O."/>
            <person name="Kuo R.C."/>
            <person name="Labutti K."/>
            <person name="Haridas S."/>
            <person name="Kuo A."/>
            <person name="Salamov A."/>
            <person name="Ahrendt S.R."/>
            <person name="Lipzen A."/>
            <person name="Sullivan W."/>
            <person name="Andreopoulos W.B."/>
            <person name="Clum A."/>
            <person name="Lindquist E."/>
            <person name="Daum C."/>
            <person name="Ramamoorthy G.K."/>
            <person name="Gryganskyi A."/>
            <person name="Culley D."/>
            <person name="Magnuson J.K."/>
            <person name="James T.Y."/>
            <person name="O'Malley M.A."/>
            <person name="Stajich J.E."/>
            <person name="Spatafora J.W."/>
            <person name="Visel A."/>
            <person name="Grigoriev I.V."/>
        </authorList>
    </citation>
    <scope>NUCLEOTIDE SEQUENCE [LARGE SCALE GENOMIC DNA]</scope>
    <source>
        <strain evidence="7">finn</strain>
    </source>
</reference>
<dbReference type="EMBL" id="MCFH01000007">
    <property type="protein sequence ID" value="ORX56577.1"/>
    <property type="molecule type" value="Genomic_DNA"/>
</dbReference>
<feature type="disulfide bond" evidence="3">
    <location>
        <begin position="29"/>
        <end position="41"/>
    </location>
</feature>
<evidence type="ECO:0000256" key="1">
    <source>
        <dbReference type="ARBA" id="ARBA00022669"/>
    </source>
</evidence>
<dbReference type="PROSITE" id="PS00026">
    <property type="entry name" value="CHIT_BIND_I_1"/>
    <property type="match status" value="4"/>
</dbReference>
<dbReference type="InterPro" id="IPR036861">
    <property type="entry name" value="Endochitinase-like_sf"/>
</dbReference>